<evidence type="ECO:0000313" key="2">
    <source>
        <dbReference type="Proteomes" id="UP000000374"/>
    </source>
</evidence>
<dbReference type="Proteomes" id="UP000000374">
    <property type="component" value="Chromosome"/>
</dbReference>
<name>A1WR52_VEREI</name>
<dbReference type="AlphaFoldDB" id="A1WR52"/>
<proteinExistence type="predicted"/>
<evidence type="ECO:0000313" key="1">
    <source>
        <dbReference type="EMBL" id="ABM60109.1"/>
    </source>
</evidence>
<accession>A1WR52</accession>
<dbReference type="HOGENOM" id="CLU_2653481_0_0_4"/>
<dbReference type="KEGG" id="vei:Veis_4406"/>
<protein>
    <submittedName>
        <fullName evidence="1">Uncharacterized protein</fullName>
    </submittedName>
</protein>
<keyword evidence="2" id="KW-1185">Reference proteome</keyword>
<sequence length="76" mass="8404">MSPYIFQIIQTSVVKAWLPALIAELVDSPPCSLCLLRARARISAQGARWWSVCSAASRMVDRTHFVFIRLGATGLV</sequence>
<dbReference type="EMBL" id="CP000542">
    <property type="protein sequence ID" value="ABM60109.1"/>
    <property type="molecule type" value="Genomic_DNA"/>
</dbReference>
<organism evidence="1 2">
    <name type="scientific">Verminephrobacter eiseniae (strain EF01-2)</name>
    <dbReference type="NCBI Taxonomy" id="391735"/>
    <lineage>
        <taxon>Bacteria</taxon>
        <taxon>Pseudomonadati</taxon>
        <taxon>Pseudomonadota</taxon>
        <taxon>Betaproteobacteria</taxon>
        <taxon>Burkholderiales</taxon>
        <taxon>Comamonadaceae</taxon>
        <taxon>Verminephrobacter</taxon>
    </lineage>
</organism>
<dbReference type="STRING" id="391735.Veis_4406"/>
<reference evidence="2" key="1">
    <citation type="submission" date="2006-12" db="EMBL/GenBank/DDBJ databases">
        <title>Complete sequence of chromosome 1 of Verminephrobacter eiseniae EF01-2.</title>
        <authorList>
            <person name="Copeland A."/>
            <person name="Lucas S."/>
            <person name="Lapidus A."/>
            <person name="Barry K."/>
            <person name="Detter J.C."/>
            <person name="Glavina del Rio T."/>
            <person name="Dalin E."/>
            <person name="Tice H."/>
            <person name="Pitluck S."/>
            <person name="Chertkov O."/>
            <person name="Brettin T."/>
            <person name="Bruce D."/>
            <person name="Han C."/>
            <person name="Tapia R."/>
            <person name="Gilna P."/>
            <person name="Schmutz J."/>
            <person name="Larimer F."/>
            <person name="Land M."/>
            <person name="Hauser L."/>
            <person name="Kyrpides N."/>
            <person name="Kim E."/>
            <person name="Stahl D."/>
            <person name="Richardson P."/>
        </authorList>
    </citation>
    <scope>NUCLEOTIDE SEQUENCE [LARGE SCALE GENOMIC DNA]</scope>
    <source>
        <strain evidence="2">EF01-2</strain>
    </source>
</reference>
<gene>
    <name evidence="1" type="ordered locus">Veis_4406</name>
</gene>